<dbReference type="OrthoDB" id="2111302at2"/>
<evidence type="ECO:0000256" key="1">
    <source>
        <dbReference type="ARBA" id="ARBA00022448"/>
    </source>
</evidence>
<dbReference type="GO" id="GO:0005524">
    <property type="term" value="F:ATP binding"/>
    <property type="evidence" value="ECO:0007669"/>
    <property type="project" value="UniProtKB-KW"/>
</dbReference>
<dbReference type="PANTHER" id="PTHR43790:SF9">
    <property type="entry name" value="GALACTOFURANOSE TRANSPORTER ATP-BINDING PROTEIN YTFR"/>
    <property type="match status" value="1"/>
</dbReference>
<protein>
    <submittedName>
        <fullName evidence="6">ABC transporter related</fullName>
    </submittedName>
</protein>
<evidence type="ECO:0000313" key="7">
    <source>
        <dbReference type="Proteomes" id="UP000012063"/>
    </source>
</evidence>
<dbReference type="InterPro" id="IPR003439">
    <property type="entry name" value="ABC_transporter-like_ATP-bd"/>
</dbReference>
<evidence type="ECO:0000313" key="6">
    <source>
        <dbReference type="EMBL" id="CCU79910.1"/>
    </source>
</evidence>
<sequence length="269" mass="30666">MKNSNSLEIKNLSSQINGQQILNNFNLKIKKDSIHSVLFKNKQSKNELLKFLTAKKDFENAELIIEGANISREQLQNLNQNKIYLIDQYSAVNPEKDPLGVFQFNKKGNTEKKSTVFPEMTVAENIFFGREPLKSFLFFKSIDNQKMVELTEELISLLTIDLSPDQKMVELSPLEKQLVAVLKALSCRVEILIIDQAVVNLASDKKKIFFNFLKKLKAKGITIVNFTSEIKEVFISSDYVSVLKDGQSKGEYKVSQLEYNELALLLMGE</sequence>
<dbReference type="GO" id="GO:0016887">
    <property type="term" value="F:ATP hydrolysis activity"/>
    <property type="evidence" value="ECO:0007669"/>
    <property type="project" value="InterPro"/>
</dbReference>
<evidence type="ECO:0000256" key="4">
    <source>
        <dbReference type="ARBA" id="ARBA00022840"/>
    </source>
</evidence>
<evidence type="ECO:0000256" key="3">
    <source>
        <dbReference type="ARBA" id="ARBA00022741"/>
    </source>
</evidence>
<dbReference type="STRING" id="1293054.HSACCH_01698"/>
<keyword evidence="2" id="KW-0677">Repeat</keyword>
<keyword evidence="7" id="KW-1185">Reference proteome</keyword>
<dbReference type="AlphaFoldDB" id="M5E1T4"/>
<proteinExistence type="predicted"/>
<dbReference type="InterPro" id="IPR027417">
    <property type="entry name" value="P-loop_NTPase"/>
</dbReference>
<accession>M5E1T4</accession>
<evidence type="ECO:0000256" key="2">
    <source>
        <dbReference type="ARBA" id="ARBA00022737"/>
    </source>
</evidence>
<dbReference type="Pfam" id="PF00005">
    <property type="entry name" value="ABC_tran"/>
    <property type="match status" value="1"/>
</dbReference>
<dbReference type="SUPFAM" id="SSF52540">
    <property type="entry name" value="P-loop containing nucleoside triphosphate hydrolases"/>
    <property type="match status" value="1"/>
</dbReference>
<feature type="domain" description="ABC transporter" evidence="5">
    <location>
        <begin position="7"/>
        <end position="269"/>
    </location>
</feature>
<reference evidence="7" key="1">
    <citation type="journal article" date="2013" name="Genome Announc.">
        <title>Genome Sequence of Halanaerobium saccharolyticum subsp. saccharolyticum Strain DSM 6643T, a Halophilic Hydrogen-Producing Bacterium.</title>
        <authorList>
            <person name="Kivisto A."/>
            <person name="Larjo A."/>
            <person name="Ciranna A."/>
            <person name="Santala V."/>
            <person name="Roos C."/>
            <person name="Karp M."/>
        </authorList>
    </citation>
    <scope>NUCLEOTIDE SEQUENCE [LARGE SCALE GENOMIC DNA]</scope>
    <source>
        <strain evidence="7">DSM 6643</strain>
    </source>
</reference>
<evidence type="ECO:0000259" key="5">
    <source>
        <dbReference type="PROSITE" id="PS50893"/>
    </source>
</evidence>
<dbReference type="RefSeq" id="WP_005489216.1">
    <property type="nucleotide sequence ID" value="NZ_CAUI01000021.1"/>
</dbReference>
<dbReference type="Proteomes" id="UP000012063">
    <property type="component" value="Unassembled WGS sequence"/>
</dbReference>
<comment type="caution">
    <text evidence="6">The sequence shown here is derived from an EMBL/GenBank/DDBJ whole genome shotgun (WGS) entry which is preliminary data.</text>
</comment>
<keyword evidence="1" id="KW-0813">Transport</keyword>
<dbReference type="eggNOG" id="COG1129">
    <property type="taxonomic scope" value="Bacteria"/>
</dbReference>
<name>M5E1T4_9FIRM</name>
<gene>
    <name evidence="6" type="ORF">HSACCH_01698</name>
</gene>
<dbReference type="EMBL" id="CAUI01000021">
    <property type="protein sequence ID" value="CCU79910.1"/>
    <property type="molecule type" value="Genomic_DNA"/>
</dbReference>
<keyword evidence="4" id="KW-0067">ATP-binding</keyword>
<dbReference type="InParanoid" id="M5E1T4"/>
<keyword evidence="3" id="KW-0547">Nucleotide-binding</keyword>
<organism evidence="6 7">
    <name type="scientific">Halanaerobium saccharolyticum subsp. saccharolyticum DSM 6643</name>
    <dbReference type="NCBI Taxonomy" id="1293054"/>
    <lineage>
        <taxon>Bacteria</taxon>
        <taxon>Bacillati</taxon>
        <taxon>Bacillota</taxon>
        <taxon>Clostridia</taxon>
        <taxon>Halanaerobiales</taxon>
        <taxon>Halanaerobiaceae</taxon>
        <taxon>Halanaerobium</taxon>
    </lineage>
</organism>
<dbReference type="Gene3D" id="3.40.50.300">
    <property type="entry name" value="P-loop containing nucleotide triphosphate hydrolases"/>
    <property type="match status" value="1"/>
</dbReference>
<dbReference type="PROSITE" id="PS50893">
    <property type="entry name" value="ABC_TRANSPORTER_2"/>
    <property type="match status" value="1"/>
</dbReference>
<dbReference type="PANTHER" id="PTHR43790">
    <property type="entry name" value="CARBOHYDRATE TRANSPORT ATP-BINDING PROTEIN MG119-RELATED"/>
    <property type="match status" value="1"/>
</dbReference>
<dbReference type="InterPro" id="IPR050107">
    <property type="entry name" value="ABC_carbohydrate_import_ATPase"/>
</dbReference>